<dbReference type="EMBL" id="CP039247">
    <property type="protein sequence ID" value="QCB27497.1"/>
    <property type="molecule type" value="Genomic_DNA"/>
</dbReference>
<gene>
    <name evidence="1" type="ORF">CENDO_00965</name>
</gene>
<keyword evidence="2" id="KW-1185">Reference proteome</keyword>
<name>A0A4P7QFS4_9CORY</name>
<protein>
    <submittedName>
        <fullName evidence="1">Uncharacterized protein</fullName>
    </submittedName>
</protein>
<evidence type="ECO:0000313" key="2">
    <source>
        <dbReference type="Proteomes" id="UP000296352"/>
    </source>
</evidence>
<accession>A0A4P7QFS4</accession>
<organism evidence="1 2">
    <name type="scientific">Corynebacterium endometrii</name>
    <dbReference type="NCBI Taxonomy" id="2488819"/>
    <lineage>
        <taxon>Bacteria</taxon>
        <taxon>Bacillati</taxon>
        <taxon>Actinomycetota</taxon>
        <taxon>Actinomycetes</taxon>
        <taxon>Mycobacteriales</taxon>
        <taxon>Corynebacteriaceae</taxon>
        <taxon>Corynebacterium</taxon>
    </lineage>
</organism>
<dbReference type="AlphaFoldDB" id="A0A4P7QFS4"/>
<sequence>MIGHTGRIYDQIFLDGTYTAGGCLIVAATLDHVLACEASWV</sequence>
<evidence type="ECO:0000313" key="1">
    <source>
        <dbReference type="EMBL" id="QCB27497.1"/>
    </source>
</evidence>
<proteinExistence type="predicted"/>
<dbReference type="Proteomes" id="UP000296352">
    <property type="component" value="Chromosome"/>
</dbReference>
<dbReference type="KEGG" id="cee:CENDO_00965"/>
<reference evidence="1 2" key="1">
    <citation type="submission" date="2019-04" db="EMBL/GenBank/DDBJ databases">
        <title>Corynebacterium endometrii sp. nov., isolated from the uterus of a cow with endometritis.</title>
        <authorList>
            <person name="Ballas P."/>
            <person name="Ruckert C."/>
            <person name="Wagener K."/>
            <person name="Drillich M."/>
            <person name="Kaempfer P."/>
            <person name="Busse H.-J."/>
            <person name="Ehling-Schulz M."/>
        </authorList>
    </citation>
    <scope>NUCLEOTIDE SEQUENCE [LARGE SCALE GENOMIC DNA]</scope>
    <source>
        <strain evidence="1 2">LMM-1653</strain>
    </source>
</reference>